<evidence type="ECO:0008006" key="3">
    <source>
        <dbReference type="Google" id="ProtNLM"/>
    </source>
</evidence>
<dbReference type="RefSeq" id="WP_199405024.1">
    <property type="nucleotide sequence ID" value="NZ_JAOZFC020000003.1"/>
</dbReference>
<sequence length="153" mass="17656">MYNTKGIIVEKLRKMPFEDMDKKFREHRNFHKLAAKLVDYGYVVSWLPVDDKGADIVAVHTVTSDVIKIQLKGRVTIDSEYFGKNIYMAFPKSDSEPNKNWVIVPHDELVKIYTTPENWQKNQGKSSGSVPNKIWGLIWGLVKEMSVVEPLNF</sequence>
<comment type="caution">
    <text evidence="1">The sequence shown here is derived from an EMBL/GenBank/DDBJ whole genome shotgun (WGS) entry which is preliminary data.</text>
</comment>
<dbReference type="Proteomes" id="UP001146336">
    <property type="component" value="Unassembled WGS sequence"/>
</dbReference>
<evidence type="ECO:0000313" key="1">
    <source>
        <dbReference type="EMBL" id="MDF9300807.1"/>
    </source>
</evidence>
<organism evidence="1 2">
    <name type="scientific">Weissella fermenti</name>
    <dbReference type="NCBI Taxonomy" id="2987699"/>
    <lineage>
        <taxon>Bacteria</taxon>
        <taxon>Bacillati</taxon>
        <taxon>Bacillota</taxon>
        <taxon>Bacilli</taxon>
        <taxon>Lactobacillales</taxon>
        <taxon>Lactobacillaceae</taxon>
        <taxon>Weissella</taxon>
    </lineage>
</organism>
<protein>
    <recommendedName>
        <fullName evidence="3">PD(D/E)XK endonuclease domain-containing protein</fullName>
    </recommendedName>
</protein>
<accession>A0ABT6D5Y6</accession>
<gene>
    <name evidence="1" type="ORF">OIT47_011095</name>
</gene>
<reference evidence="1" key="1">
    <citation type="submission" date="2023-03" db="EMBL/GenBank/DDBJ databases">
        <title>Comparative genomics of Weissella fermenti BK2, and weissella type species.</title>
        <authorList>
            <person name="Lee J.K."/>
            <person name="Baek J.H."/>
            <person name="Kim J.M."/>
            <person name="Choi D.G."/>
            <person name="Jeon C.O."/>
        </authorList>
    </citation>
    <scope>NUCLEOTIDE SEQUENCE</scope>
    <source>
        <strain evidence="1">BK2</strain>
    </source>
</reference>
<dbReference type="EMBL" id="JAOZFC020000003">
    <property type="protein sequence ID" value="MDF9300807.1"/>
    <property type="molecule type" value="Genomic_DNA"/>
</dbReference>
<keyword evidence="2" id="KW-1185">Reference proteome</keyword>
<proteinExistence type="predicted"/>
<name>A0ABT6D5Y6_9LACO</name>
<evidence type="ECO:0000313" key="2">
    <source>
        <dbReference type="Proteomes" id="UP001146336"/>
    </source>
</evidence>